<name>A0A450YTG8_9GAMM</name>
<evidence type="ECO:0000256" key="1">
    <source>
        <dbReference type="SAM" id="MobiDB-lite"/>
    </source>
</evidence>
<evidence type="ECO:0000313" key="2">
    <source>
        <dbReference type="EMBL" id="VFK44769.1"/>
    </source>
</evidence>
<reference evidence="2" key="1">
    <citation type="submission" date="2019-02" db="EMBL/GenBank/DDBJ databases">
        <authorList>
            <person name="Gruber-Vodicka R. H."/>
            <person name="Seah K. B. B."/>
        </authorList>
    </citation>
    <scope>NUCLEOTIDE SEQUENCE</scope>
    <source>
        <strain evidence="3">BECK_S127</strain>
        <strain evidence="2">BECK_S1321</strain>
    </source>
</reference>
<sequence>MKPILADKYLPCQQSTHNLVKEDDTDPITEKIYTHFEENPEQLEQFEKGAEKDEQEYFDNLNFKQKAKYKRRYKKRRWAGHGYGIKPVLHVAYLFQGYHLAYGVEGKRINPSKKRLAREIGTCIRTLDKALKVLRELGIIDWVSGKKTWETNTYFLAECYKTTPMRRPDDFDYPKHLFWKIQRHIKIKKLKEFTRVLYEHFLKDIADHLFHKTKSIRTSIEKRRRKSVKASKDPPPKRKKPPNWQLLRTFKLSFKDQWVIGRYSEALLRSAIDDYNFYKKQGKEIDNIPAFLISRCKAHKLKMEANQKKANPKEIGEWLTSYFKSRGKRFIFIAKESDLDTSTSEQKPFIQFLKHKANIKKSILKVWQKVGGQWIDKVFNFDRPDLVDSIENYLENSLKFQGN</sequence>
<gene>
    <name evidence="3" type="ORF">BECKSD772D_GA0070982_11543</name>
    <name evidence="2" type="ORF">BECKSD772F_GA0070984_11952</name>
</gene>
<dbReference type="AlphaFoldDB" id="A0A450YTG8"/>
<dbReference type="EMBL" id="CAADHB010000154">
    <property type="protein sequence ID" value="VFK80770.1"/>
    <property type="molecule type" value="Genomic_DNA"/>
</dbReference>
<dbReference type="EMBL" id="CAADFR010000195">
    <property type="protein sequence ID" value="VFK44769.1"/>
    <property type="molecule type" value="Genomic_DNA"/>
</dbReference>
<evidence type="ECO:0008006" key="4">
    <source>
        <dbReference type="Google" id="ProtNLM"/>
    </source>
</evidence>
<accession>A0A450YTG8</accession>
<protein>
    <recommendedName>
        <fullName evidence="4">Helix-turn-helix domain-containing protein</fullName>
    </recommendedName>
</protein>
<organism evidence="2">
    <name type="scientific">Candidatus Kentrum sp. SD</name>
    <dbReference type="NCBI Taxonomy" id="2126332"/>
    <lineage>
        <taxon>Bacteria</taxon>
        <taxon>Pseudomonadati</taxon>
        <taxon>Pseudomonadota</taxon>
        <taxon>Gammaproteobacteria</taxon>
        <taxon>Candidatus Kentrum</taxon>
    </lineage>
</organism>
<evidence type="ECO:0000313" key="3">
    <source>
        <dbReference type="EMBL" id="VFK80770.1"/>
    </source>
</evidence>
<proteinExistence type="predicted"/>
<feature type="region of interest" description="Disordered" evidence="1">
    <location>
        <begin position="220"/>
        <end position="243"/>
    </location>
</feature>